<feature type="coiled-coil region" evidence="1">
    <location>
        <begin position="95"/>
        <end position="125"/>
    </location>
</feature>
<evidence type="ECO:0008006" key="4">
    <source>
        <dbReference type="Google" id="ProtNLM"/>
    </source>
</evidence>
<accession>A0ABN3U9N8</accession>
<keyword evidence="1" id="KW-0175">Coiled coil</keyword>
<name>A0ABN3U9N8_9ACTN</name>
<proteinExistence type="predicted"/>
<protein>
    <recommendedName>
        <fullName evidence="4">DNA recombination protein RmuC</fullName>
    </recommendedName>
</protein>
<reference evidence="2 3" key="1">
    <citation type="journal article" date="2019" name="Int. J. Syst. Evol. Microbiol.">
        <title>The Global Catalogue of Microorganisms (GCM) 10K type strain sequencing project: providing services to taxonomists for standard genome sequencing and annotation.</title>
        <authorList>
            <consortium name="The Broad Institute Genomics Platform"/>
            <consortium name="The Broad Institute Genome Sequencing Center for Infectious Disease"/>
            <person name="Wu L."/>
            <person name="Ma J."/>
        </authorList>
    </citation>
    <scope>NUCLEOTIDE SEQUENCE [LARGE SCALE GENOMIC DNA]</scope>
    <source>
        <strain evidence="2 3">JCM 8201</strain>
    </source>
</reference>
<evidence type="ECO:0000256" key="1">
    <source>
        <dbReference type="SAM" id="Coils"/>
    </source>
</evidence>
<sequence length="370" mass="40373">MTIALVLLCVAVGVLELYAGRQAKYQTEAFVNRVKELHSLVRRQNQTLESTGKQLTEELGEVRQRLLPGLDLRVHQHGGRIDELAALLHRTEEYIRAQAIRLHELEKQREALAELRGRLADMESTSFPVAVPAIAGQGPSDTRVEAALTRIADLEHNRAQMLGLQRDLSQALEEVEGVVADLLHHTSGELDRAITATLEPGTAPITTVGGSLMCADPALRDVLADVYERCVEGSGLSVQFKTVEDRLTRYYLTGRVLEELGGGYTALLISLTMDVGSPSLRRRLPSDESSVKALLRALHESAGAVARLGPLVVSRTPDALVCAVLTHSQSMEFDRHDLLSDPAGTTARLRGLPVHQFWDLTAWAGRPAAG</sequence>
<dbReference type="RefSeq" id="WP_344451072.1">
    <property type="nucleotide sequence ID" value="NZ_BAAATZ010000012.1"/>
</dbReference>
<dbReference type="Proteomes" id="UP001501842">
    <property type="component" value="Unassembled WGS sequence"/>
</dbReference>
<dbReference type="EMBL" id="BAAATZ010000012">
    <property type="protein sequence ID" value="GAA2726883.1"/>
    <property type="molecule type" value="Genomic_DNA"/>
</dbReference>
<gene>
    <name evidence="2" type="ORF">GCM10010439_30960</name>
</gene>
<evidence type="ECO:0000313" key="2">
    <source>
        <dbReference type="EMBL" id="GAA2726883.1"/>
    </source>
</evidence>
<organism evidence="2 3">
    <name type="scientific">Actinocorallia aurantiaca</name>
    <dbReference type="NCBI Taxonomy" id="46204"/>
    <lineage>
        <taxon>Bacteria</taxon>
        <taxon>Bacillati</taxon>
        <taxon>Actinomycetota</taxon>
        <taxon>Actinomycetes</taxon>
        <taxon>Streptosporangiales</taxon>
        <taxon>Thermomonosporaceae</taxon>
        <taxon>Actinocorallia</taxon>
    </lineage>
</organism>
<comment type="caution">
    <text evidence="2">The sequence shown here is derived from an EMBL/GenBank/DDBJ whole genome shotgun (WGS) entry which is preliminary data.</text>
</comment>
<keyword evidence="3" id="KW-1185">Reference proteome</keyword>
<evidence type="ECO:0000313" key="3">
    <source>
        <dbReference type="Proteomes" id="UP001501842"/>
    </source>
</evidence>